<feature type="domain" description="HNH nuclease" evidence="1">
    <location>
        <begin position="187"/>
        <end position="240"/>
    </location>
</feature>
<dbReference type="CDD" id="cd00085">
    <property type="entry name" value="HNHc"/>
    <property type="match status" value="1"/>
</dbReference>
<keyword evidence="3" id="KW-0378">Hydrolase</keyword>
<dbReference type="InterPro" id="IPR003615">
    <property type="entry name" value="HNH_nuc"/>
</dbReference>
<gene>
    <name evidence="3" type="ORF">HCN56_17855</name>
</gene>
<evidence type="ECO:0000259" key="2">
    <source>
        <dbReference type="Pfam" id="PF26340"/>
    </source>
</evidence>
<dbReference type="AlphaFoldDB" id="A0A7X6D395"/>
<name>A0A7X6D395_9ACTN</name>
<evidence type="ECO:0000313" key="3">
    <source>
        <dbReference type="EMBL" id="NJQ07401.1"/>
    </source>
</evidence>
<dbReference type="RefSeq" id="WP_167972359.1">
    <property type="nucleotide sequence ID" value="NZ_JAAVJD010000157.1"/>
</dbReference>
<dbReference type="PIRSF" id="PIRSF030850">
    <property type="entry name" value="UCP030850"/>
    <property type="match status" value="1"/>
</dbReference>
<dbReference type="EMBL" id="JAAVJD010000157">
    <property type="protein sequence ID" value="NJQ07401.1"/>
    <property type="molecule type" value="Genomic_DNA"/>
</dbReference>
<dbReference type="Pfam" id="PF26340">
    <property type="entry name" value="DNA-SBD_ScoMcrA"/>
    <property type="match status" value="1"/>
</dbReference>
<sequence length="304" mass="32257">MDWGQRVGAIRQWARGGRRAPHKPLLLLYALARWQREPDAALRYSEVEQDLALLLLRYGPPGRTTPVYPFHHLQSDGVWEVRTIDGSGSPGAAAGALRASGAAGRLAPGLREALAADPSLAPQLARQLLAAHFPPSLHADIAADTGLAPGWEAPVLPSPAAGSPAGGGARRSAELRREVLTAYEYRCAFCGFDGALAGRPVALEAAHVRWVAFEGPDTPENALCLCSLHHKLLDLGVLGLDDGRTITVSREFVARSDTGREQVVALAGREVAAPQAGTPGVASGYARWHAEQVFHGSPRTPQPV</sequence>
<comment type="caution">
    <text evidence="3">The sequence shown here is derived from an EMBL/GenBank/DDBJ whole genome shotgun (WGS) entry which is preliminary data.</text>
</comment>
<organism evidence="3 4">
    <name type="scientific">Streptomyces lonarensis</name>
    <dbReference type="NCBI Taxonomy" id="700599"/>
    <lineage>
        <taxon>Bacteria</taxon>
        <taxon>Bacillati</taxon>
        <taxon>Actinomycetota</taxon>
        <taxon>Actinomycetes</taxon>
        <taxon>Kitasatosporales</taxon>
        <taxon>Streptomycetaceae</taxon>
        <taxon>Streptomyces</taxon>
    </lineage>
</organism>
<protein>
    <submittedName>
        <fullName evidence="3">Restriction endonuclease</fullName>
    </submittedName>
</protein>
<dbReference type="GO" id="GO:0004519">
    <property type="term" value="F:endonuclease activity"/>
    <property type="evidence" value="ECO:0007669"/>
    <property type="project" value="UniProtKB-KW"/>
</dbReference>
<evidence type="ECO:0000313" key="4">
    <source>
        <dbReference type="Proteomes" id="UP000578686"/>
    </source>
</evidence>
<dbReference type="Proteomes" id="UP000578686">
    <property type="component" value="Unassembled WGS sequence"/>
</dbReference>
<dbReference type="Gene3D" id="1.10.30.50">
    <property type="match status" value="1"/>
</dbReference>
<keyword evidence="4" id="KW-1185">Reference proteome</keyword>
<dbReference type="InterPro" id="IPR058813">
    <property type="entry name" value="DNA-SBD_ScoMcrA"/>
</dbReference>
<keyword evidence="3" id="KW-0540">Nuclease</keyword>
<keyword evidence="3" id="KW-0255">Endonuclease</keyword>
<reference evidence="3 4" key="1">
    <citation type="submission" date="2020-03" db="EMBL/GenBank/DDBJ databases">
        <title>Draft genome of Streptomyces sp. ventii, isolated from the Axial Seamount in the Pacific Ocean, and resequencing of the two type strains Streptomyces lonarensis strain NCL 716 and Streptomyces bohaiensis strain 11A07.</title>
        <authorList>
            <person name="Loughran R.M."/>
            <person name="Pfannmuller K.M."/>
            <person name="Wasson B.J."/>
            <person name="Deadmond M.C."/>
            <person name="Paddock B.E."/>
            <person name="Koyack M.J."/>
            <person name="Gallegos D.A."/>
            <person name="Mitchell E.A."/>
            <person name="Ushijima B."/>
            <person name="Saw J.H."/>
            <person name="Mcphail K.L."/>
            <person name="Videau P."/>
        </authorList>
    </citation>
    <scope>NUCLEOTIDE SEQUENCE [LARGE SCALE GENOMIC DNA]</scope>
    <source>
        <strain evidence="3 4">NCL716</strain>
    </source>
</reference>
<feature type="domain" description="ScoMcrA-like DNA sulfur-binding" evidence="2">
    <location>
        <begin position="5"/>
        <end position="148"/>
    </location>
</feature>
<dbReference type="InterPro" id="IPR011396">
    <property type="entry name" value="PT_DNA_restrict"/>
</dbReference>
<dbReference type="NCBIfam" id="NF045808">
    <property type="entry name" value="PT-DNA_restrict"/>
    <property type="match status" value="1"/>
</dbReference>
<dbReference type="Pfam" id="PF13391">
    <property type="entry name" value="HNH_2"/>
    <property type="match status" value="1"/>
</dbReference>
<proteinExistence type="predicted"/>
<evidence type="ECO:0000259" key="1">
    <source>
        <dbReference type="Pfam" id="PF13391"/>
    </source>
</evidence>
<accession>A0A7X6D395</accession>